<feature type="transmembrane region" description="Helical" evidence="7">
    <location>
        <begin position="156"/>
        <end position="178"/>
    </location>
</feature>
<dbReference type="PANTHER" id="PTHR42718:SF42">
    <property type="entry name" value="EXPORT PROTEIN"/>
    <property type="match status" value="1"/>
</dbReference>
<protein>
    <submittedName>
        <fullName evidence="9">MFS transporter</fullName>
    </submittedName>
</protein>
<evidence type="ECO:0000256" key="7">
    <source>
        <dbReference type="SAM" id="Phobius"/>
    </source>
</evidence>
<dbReference type="CDD" id="cd17321">
    <property type="entry name" value="MFS_MMR_MDR_like"/>
    <property type="match status" value="1"/>
</dbReference>
<feature type="transmembrane region" description="Helical" evidence="7">
    <location>
        <begin position="184"/>
        <end position="204"/>
    </location>
</feature>
<keyword evidence="3" id="KW-1003">Cell membrane</keyword>
<feature type="transmembrane region" description="Helical" evidence="7">
    <location>
        <begin position="379"/>
        <end position="403"/>
    </location>
</feature>
<evidence type="ECO:0000256" key="5">
    <source>
        <dbReference type="ARBA" id="ARBA00022989"/>
    </source>
</evidence>
<dbReference type="InterPro" id="IPR020846">
    <property type="entry name" value="MFS_dom"/>
</dbReference>
<dbReference type="InterPro" id="IPR004638">
    <property type="entry name" value="EmrB-like"/>
</dbReference>
<evidence type="ECO:0000256" key="4">
    <source>
        <dbReference type="ARBA" id="ARBA00022692"/>
    </source>
</evidence>
<feature type="transmembrane region" description="Helical" evidence="7">
    <location>
        <begin position="31"/>
        <end position="56"/>
    </location>
</feature>
<dbReference type="RefSeq" id="WP_380594524.1">
    <property type="nucleotide sequence ID" value="NZ_JBHSDU010000001.1"/>
</dbReference>
<evidence type="ECO:0000259" key="8">
    <source>
        <dbReference type="PROSITE" id="PS50850"/>
    </source>
</evidence>
<feature type="transmembrane region" description="Helical" evidence="7">
    <location>
        <begin position="216"/>
        <end position="238"/>
    </location>
</feature>
<feature type="transmembrane region" description="Helical" evidence="7">
    <location>
        <begin position="287"/>
        <end position="307"/>
    </location>
</feature>
<reference evidence="10" key="1">
    <citation type="journal article" date="2019" name="Int. J. Syst. Evol. Microbiol.">
        <title>The Global Catalogue of Microorganisms (GCM) 10K type strain sequencing project: providing services to taxonomists for standard genome sequencing and annotation.</title>
        <authorList>
            <consortium name="The Broad Institute Genomics Platform"/>
            <consortium name="The Broad Institute Genome Sequencing Center for Infectious Disease"/>
            <person name="Wu L."/>
            <person name="Ma J."/>
        </authorList>
    </citation>
    <scope>NUCLEOTIDE SEQUENCE [LARGE SCALE GENOMIC DNA]</scope>
    <source>
        <strain evidence="10">CGMCC 1.10759</strain>
    </source>
</reference>
<feature type="transmembrane region" description="Helical" evidence="7">
    <location>
        <begin position="319"/>
        <end position="339"/>
    </location>
</feature>
<dbReference type="NCBIfam" id="TIGR00711">
    <property type="entry name" value="efflux_EmrB"/>
    <property type="match status" value="1"/>
</dbReference>
<keyword evidence="2" id="KW-0813">Transport</keyword>
<feature type="domain" description="Major facilitator superfamily (MFS) profile" evidence="8">
    <location>
        <begin position="32"/>
        <end position="524"/>
    </location>
</feature>
<dbReference type="SUPFAM" id="SSF103473">
    <property type="entry name" value="MFS general substrate transporter"/>
    <property type="match status" value="2"/>
</dbReference>
<evidence type="ECO:0000256" key="6">
    <source>
        <dbReference type="ARBA" id="ARBA00023136"/>
    </source>
</evidence>
<keyword evidence="6 7" id="KW-0472">Membrane</keyword>
<comment type="caution">
    <text evidence="9">The sequence shown here is derived from an EMBL/GenBank/DDBJ whole genome shotgun (WGS) entry which is preliminary data.</text>
</comment>
<keyword evidence="5 7" id="KW-1133">Transmembrane helix</keyword>
<comment type="subcellular location">
    <subcellularLocation>
        <location evidence="1">Cell membrane</location>
        <topology evidence="1">Multi-pass membrane protein</topology>
    </subcellularLocation>
</comment>
<evidence type="ECO:0000256" key="1">
    <source>
        <dbReference type="ARBA" id="ARBA00004651"/>
    </source>
</evidence>
<organism evidence="9 10">
    <name type="scientific">Steroidobacter flavus</name>
    <dbReference type="NCBI Taxonomy" id="1842136"/>
    <lineage>
        <taxon>Bacteria</taxon>
        <taxon>Pseudomonadati</taxon>
        <taxon>Pseudomonadota</taxon>
        <taxon>Gammaproteobacteria</taxon>
        <taxon>Steroidobacterales</taxon>
        <taxon>Steroidobacteraceae</taxon>
        <taxon>Steroidobacter</taxon>
    </lineage>
</organism>
<feature type="transmembrane region" description="Helical" evidence="7">
    <location>
        <begin position="123"/>
        <end position="144"/>
    </location>
</feature>
<dbReference type="Gene3D" id="1.20.1250.20">
    <property type="entry name" value="MFS general substrate transporter like domains"/>
    <property type="match status" value="1"/>
</dbReference>
<dbReference type="Gene3D" id="1.20.1720.10">
    <property type="entry name" value="Multidrug resistance protein D"/>
    <property type="match status" value="1"/>
</dbReference>
<feature type="transmembrane region" description="Helical" evidence="7">
    <location>
        <begin position="68"/>
        <end position="86"/>
    </location>
</feature>
<dbReference type="InterPro" id="IPR011701">
    <property type="entry name" value="MFS"/>
</dbReference>
<dbReference type="InterPro" id="IPR036259">
    <property type="entry name" value="MFS_trans_sf"/>
</dbReference>
<gene>
    <name evidence="9" type="ORF">ACFPN2_02195</name>
</gene>
<evidence type="ECO:0000256" key="2">
    <source>
        <dbReference type="ARBA" id="ARBA00022448"/>
    </source>
</evidence>
<dbReference type="PROSITE" id="PS50850">
    <property type="entry name" value="MFS"/>
    <property type="match status" value="1"/>
</dbReference>
<feature type="transmembrane region" description="Helical" evidence="7">
    <location>
        <begin position="98"/>
        <end position="117"/>
    </location>
</feature>
<feature type="transmembrane region" description="Helical" evidence="7">
    <location>
        <begin position="424"/>
        <end position="445"/>
    </location>
</feature>
<feature type="transmembrane region" description="Helical" evidence="7">
    <location>
        <begin position="244"/>
        <end position="266"/>
    </location>
</feature>
<dbReference type="PANTHER" id="PTHR42718">
    <property type="entry name" value="MAJOR FACILITATOR SUPERFAMILY MULTIDRUG TRANSPORTER MFSC"/>
    <property type="match status" value="1"/>
</dbReference>
<sequence>MNSSAFIACDESVIRGTRDGATPCAERSKPWVLAATIVGSAMAFIDTSVVNVALPAIQADLAAPVREAQWVVNAYMLMLGALLLVGGAAGDRFGRRRMFVIGTVVFAVASVACAWAPNASALIAARAIQGMGGALLVPGSLAIISATFPENERGRAIGTWAGSSALTTALGPVIGGWLVDTWSWRIIFLINVPIAAVAVVLAMWHVPESRVESRDVAVDWVGGALAVVGLGALAYGLTLASESGWRGATVLGSLGIAVVMLGLFVWRETQARAPMMPLELFRSRDFSGANTITLLLYFALGGAMFFIPFNLIRIQGYSAAAAGAAFLPFSLIMGVLSRWSGGLIERYGARTLLTIGPAIVGVGFVLLAVPGIGGSYWTTFFPSMVVFGFGMAVSVAPLTTSVMRAVDDRHAGVASGINNATARIAGMLAVAVLGMIAVASFGNALDERLAKMSLSSETRELVRAEVPKLAEAAAPPSVDGAQRTALQQAFKESFVHSFRVVSLVAAALAFASAVCGWLTIEPNRRSRT</sequence>
<accession>A0ABV8SKP1</accession>
<evidence type="ECO:0000313" key="10">
    <source>
        <dbReference type="Proteomes" id="UP001595904"/>
    </source>
</evidence>
<keyword evidence="4 7" id="KW-0812">Transmembrane</keyword>
<feature type="transmembrane region" description="Helical" evidence="7">
    <location>
        <begin position="351"/>
        <end position="373"/>
    </location>
</feature>
<keyword evidence="10" id="KW-1185">Reference proteome</keyword>
<proteinExistence type="predicted"/>
<dbReference type="EMBL" id="JBHSDU010000001">
    <property type="protein sequence ID" value="MFC4307880.1"/>
    <property type="molecule type" value="Genomic_DNA"/>
</dbReference>
<evidence type="ECO:0000256" key="3">
    <source>
        <dbReference type="ARBA" id="ARBA00022475"/>
    </source>
</evidence>
<name>A0ABV8SKP1_9GAMM</name>
<evidence type="ECO:0000313" key="9">
    <source>
        <dbReference type="EMBL" id="MFC4307880.1"/>
    </source>
</evidence>
<dbReference type="Pfam" id="PF07690">
    <property type="entry name" value="MFS_1"/>
    <property type="match status" value="1"/>
</dbReference>
<feature type="transmembrane region" description="Helical" evidence="7">
    <location>
        <begin position="500"/>
        <end position="520"/>
    </location>
</feature>
<dbReference type="Proteomes" id="UP001595904">
    <property type="component" value="Unassembled WGS sequence"/>
</dbReference>